<evidence type="ECO:0000256" key="3">
    <source>
        <dbReference type="PIRSR" id="PIRSR004848-1"/>
    </source>
</evidence>
<feature type="domain" description="Alanine racemase N-terminal" evidence="5">
    <location>
        <begin position="12"/>
        <end position="227"/>
    </location>
</feature>
<evidence type="ECO:0000259" key="5">
    <source>
        <dbReference type="Pfam" id="PF01168"/>
    </source>
</evidence>
<dbReference type="InterPro" id="IPR029066">
    <property type="entry name" value="PLP-binding_barrel"/>
</dbReference>
<evidence type="ECO:0000256" key="1">
    <source>
        <dbReference type="ARBA" id="ARBA00022898"/>
    </source>
</evidence>
<gene>
    <name evidence="6" type="ORF">DCCM_2380</name>
</gene>
<feature type="modified residue" description="N6-(pyridoxal phosphate)lysine" evidence="2 3">
    <location>
        <position position="37"/>
    </location>
</feature>
<dbReference type="GO" id="GO:0030170">
    <property type="term" value="F:pyridoxal phosphate binding"/>
    <property type="evidence" value="ECO:0007669"/>
    <property type="project" value="UniProtKB-UniRule"/>
</dbReference>
<accession>A0A2L2XHD0</accession>
<organism evidence="6 7">
    <name type="scientific">Desulfocucumis palustris</name>
    <dbReference type="NCBI Taxonomy" id="1898651"/>
    <lineage>
        <taxon>Bacteria</taxon>
        <taxon>Bacillati</taxon>
        <taxon>Bacillota</taxon>
        <taxon>Clostridia</taxon>
        <taxon>Eubacteriales</taxon>
        <taxon>Desulfocucumaceae</taxon>
        <taxon>Desulfocucumis</taxon>
    </lineage>
</organism>
<reference evidence="7" key="1">
    <citation type="submission" date="2018-02" db="EMBL/GenBank/DDBJ databases">
        <title>Genome sequence of Desulfocucumis palustris strain NAW-5.</title>
        <authorList>
            <person name="Watanabe M."/>
            <person name="Kojima H."/>
            <person name="Fukui M."/>
        </authorList>
    </citation>
    <scope>NUCLEOTIDE SEQUENCE [LARGE SCALE GENOMIC DNA]</scope>
    <source>
        <strain evidence="7">NAW-5</strain>
    </source>
</reference>
<sequence>MEDSIAAGLTLVRENVKRAAQRAGRDPSGIKLVAVTKTVGPDAAKRAIDLGVTALGENRVQEILAKGPLLPGGIEWHLIGTLQTNKVKPIIGRVNLIHSLDRWHLAEEISRRSVEAGLASGVLVQVNVSGEETKSGLSPEEVADFIKDALSLPGLTIKGLMTIAPYVDNPEEVRPVFKELRLLSENIKSKISSVELDCLSMGMTNDYTVAVEEGANIIRVGTAIFGKRKY</sequence>
<evidence type="ECO:0000313" key="7">
    <source>
        <dbReference type="Proteomes" id="UP000239549"/>
    </source>
</evidence>
<dbReference type="AlphaFoldDB" id="A0A2L2XHD0"/>
<dbReference type="CDD" id="cd00635">
    <property type="entry name" value="PLPDE_III_YBL036c_like"/>
    <property type="match status" value="1"/>
</dbReference>
<dbReference type="InterPro" id="IPR001608">
    <property type="entry name" value="Ala_racemase_N"/>
</dbReference>
<dbReference type="OrthoDB" id="9804072at2"/>
<comment type="cofactor">
    <cofactor evidence="3">
        <name>pyridoxal 5'-phosphate</name>
        <dbReference type="ChEBI" id="CHEBI:597326"/>
    </cofactor>
</comment>
<comment type="caution">
    <text evidence="6">The sequence shown here is derived from an EMBL/GenBank/DDBJ whole genome shotgun (WGS) entry which is preliminary data.</text>
</comment>
<dbReference type="SUPFAM" id="SSF51419">
    <property type="entry name" value="PLP-binding barrel"/>
    <property type="match status" value="1"/>
</dbReference>
<dbReference type="InterPro" id="IPR011078">
    <property type="entry name" value="PyrdxlP_homeostasis"/>
</dbReference>
<dbReference type="Pfam" id="PF01168">
    <property type="entry name" value="Ala_racemase_N"/>
    <property type="match status" value="1"/>
</dbReference>
<dbReference type="NCBIfam" id="TIGR00044">
    <property type="entry name" value="YggS family pyridoxal phosphate-dependent enzyme"/>
    <property type="match status" value="1"/>
</dbReference>
<comment type="similarity">
    <text evidence="2 4">Belongs to the pyridoxal phosphate-binding protein YggS/PROSC family.</text>
</comment>
<comment type="function">
    <text evidence="2">Pyridoxal 5'-phosphate (PLP)-binding protein, which is involved in PLP homeostasis.</text>
</comment>
<evidence type="ECO:0000256" key="2">
    <source>
        <dbReference type="HAMAP-Rule" id="MF_02087"/>
    </source>
</evidence>
<proteinExistence type="inferred from homology"/>
<dbReference type="PANTHER" id="PTHR10146">
    <property type="entry name" value="PROLINE SYNTHETASE CO-TRANSCRIBED BACTERIAL HOMOLOG PROTEIN"/>
    <property type="match status" value="1"/>
</dbReference>
<dbReference type="Proteomes" id="UP000239549">
    <property type="component" value="Unassembled WGS sequence"/>
</dbReference>
<dbReference type="RefSeq" id="WP_104371752.1">
    <property type="nucleotide sequence ID" value="NZ_BFAV01000092.1"/>
</dbReference>
<dbReference type="HAMAP" id="MF_02087">
    <property type="entry name" value="PLP_homeostasis"/>
    <property type="match status" value="1"/>
</dbReference>
<dbReference type="Gene3D" id="3.20.20.10">
    <property type="entry name" value="Alanine racemase"/>
    <property type="match status" value="1"/>
</dbReference>
<evidence type="ECO:0000256" key="4">
    <source>
        <dbReference type="RuleBase" id="RU004514"/>
    </source>
</evidence>
<dbReference type="PANTHER" id="PTHR10146:SF14">
    <property type="entry name" value="PYRIDOXAL PHOSPHATE HOMEOSTASIS PROTEIN"/>
    <property type="match status" value="1"/>
</dbReference>
<dbReference type="EMBL" id="BFAV01000092">
    <property type="protein sequence ID" value="GBF33281.1"/>
    <property type="molecule type" value="Genomic_DNA"/>
</dbReference>
<keyword evidence="1 2" id="KW-0663">Pyridoxal phosphate</keyword>
<keyword evidence="7" id="KW-1185">Reference proteome</keyword>
<dbReference type="PIRSF" id="PIRSF004848">
    <property type="entry name" value="YBL036c_PLPDEIII"/>
    <property type="match status" value="1"/>
</dbReference>
<name>A0A2L2XHD0_9FIRM</name>
<evidence type="ECO:0000313" key="6">
    <source>
        <dbReference type="EMBL" id="GBF33281.1"/>
    </source>
</evidence>
<protein>
    <recommendedName>
        <fullName evidence="2">Pyridoxal phosphate homeostasis protein</fullName>
        <shortName evidence="2">PLP homeostasis protein</shortName>
    </recommendedName>
</protein>
<dbReference type="FunFam" id="3.20.20.10:FF:000018">
    <property type="entry name" value="Pyridoxal phosphate homeostasis protein"/>
    <property type="match status" value="1"/>
</dbReference>